<accession>A0A4V2W3V0</accession>
<feature type="signal peptide" evidence="1">
    <location>
        <begin position="1"/>
        <end position="24"/>
    </location>
</feature>
<evidence type="ECO:0000313" key="2">
    <source>
        <dbReference type="EMBL" id="TCV93429.1"/>
    </source>
</evidence>
<evidence type="ECO:0000256" key="1">
    <source>
        <dbReference type="SAM" id="SignalP"/>
    </source>
</evidence>
<dbReference type="RefSeq" id="WP_207906853.1">
    <property type="nucleotide sequence ID" value="NZ_SMCS01000005.1"/>
</dbReference>
<keyword evidence="3" id="KW-1185">Reference proteome</keyword>
<sequence length="103" mass="11054">MKCLKHLLVLLSLPLSCLSLNLSAAPAPVQAAQVRTQGPGFYRMMLGDLEITALLDGTHPFQADALLIDVSRQQVDSLLAQDHLSSPVDGSINAFLRPMRSSG</sequence>
<evidence type="ECO:0000313" key="3">
    <source>
        <dbReference type="Proteomes" id="UP000295645"/>
    </source>
</evidence>
<keyword evidence="1" id="KW-0732">Signal</keyword>
<organism evidence="2 3">
    <name type="scientific">Luteibacter rhizovicinus</name>
    <dbReference type="NCBI Taxonomy" id="242606"/>
    <lineage>
        <taxon>Bacteria</taxon>
        <taxon>Pseudomonadati</taxon>
        <taxon>Pseudomonadota</taxon>
        <taxon>Gammaproteobacteria</taxon>
        <taxon>Lysobacterales</taxon>
        <taxon>Rhodanobacteraceae</taxon>
        <taxon>Luteibacter</taxon>
    </lineage>
</organism>
<dbReference type="Gene3D" id="3.60.15.10">
    <property type="entry name" value="Ribonuclease Z/Hydroxyacylglutathione hydrolase-like"/>
    <property type="match status" value="1"/>
</dbReference>
<dbReference type="Proteomes" id="UP000295645">
    <property type="component" value="Unassembled WGS sequence"/>
</dbReference>
<reference evidence="2 3" key="1">
    <citation type="submission" date="2019-03" db="EMBL/GenBank/DDBJ databases">
        <title>Above-ground endophytic microbial communities from plants in different locations in the United States.</title>
        <authorList>
            <person name="Frank C."/>
        </authorList>
    </citation>
    <scope>NUCLEOTIDE SEQUENCE [LARGE SCALE GENOMIC DNA]</scope>
    <source>
        <strain evidence="2 3">LP_13_YM</strain>
    </source>
</reference>
<dbReference type="EMBL" id="SMCS01000005">
    <property type="protein sequence ID" value="TCV93429.1"/>
    <property type="molecule type" value="Genomic_DNA"/>
</dbReference>
<comment type="caution">
    <text evidence="2">The sequence shown here is derived from an EMBL/GenBank/DDBJ whole genome shotgun (WGS) entry which is preliminary data.</text>
</comment>
<name>A0A4V2W3V0_9GAMM</name>
<feature type="chain" id="PRO_5020947917" evidence="1">
    <location>
        <begin position="25"/>
        <end position="103"/>
    </location>
</feature>
<dbReference type="AlphaFoldDB" id="A0A4V2W3V0"/>
<gene>
    <name evidence="2" type="ORF">EC912_105290</name>
</gene>
<proteinExistence type="predicted"/>
<protein>
    <submittedName>
        <fullName evidence="2">Uncharacterized protein</fullName>
    </submittedName>
</protein>
<dbReference type="InterPro" id="IPR036866">
    <property type="entry name" value="RibonucZ/Hydroxyglut_hydro"/>
</dbReference>